<evidence type="ECO:0000313" key="1">
    <source>
        <dbReference type="EMBL" id="KAK1346394.1"/>
    </source>
</evidence>
<keyword evidence="2" id="KW-1185">Reference proteome</keyword>
<sequence>MEWTVHSDTIGYAFPFHISRSAKEFKARDQITAGFESVLSWWPTVNKNVAGLIILPNNRQICKLTIPPTHPQATPTIQSERVCKLTQTKMATATESKVS</sequence>
<dbReference type="EMBL" id="JAULJE010000001">
    <property type="protein sequence ID" value="KAK1346394.1"/>
    <property type="molecule type" value="Genomic_DNA"/>
</dbReference>
<accession>A0AA40LWQ5</accession>
<organism evidence="1 2">
    <name type="scientific">Cnephaeus nilssonii</name>
    <name type="common">Northern bat</name>
    <name type="synonym">Eptesicus nilssonii</name>
    <dbReference type="NCBI Taxonomy" id="3371016"/>
    <lineage>
        <taxon>Eukaryota</taxon>
        <taxon>Metazoa</taxon>
        <taxon>Chordata</taxon>
        <taxon>Craniata</taxon>
        <taxon>Vertebrata</taxon>
        <taxon>Euteleostomi</taxon>
        <taxon>Mammalia</taxon>
        <taxon>Eutheria</taxon>
        <taxon>Laurasiatheria</taxon>
        <taxon>Chiroptera</taxon>
        <taxon>Yangochiroptera</taxon>
        <taxon>Vespertilionidae</taxon>
        <taxon>Cnephaeus</taxon>
    </lineage>
</organism>
<comment type="caution">
    <text evidence="1">The sequence shown here is derived from an EMBL/GenBank/DDBJ whole genome shotgun (WGS) entry which is preliminary data.</text>
</comment>
<proteinExistence type="predicted"/>
<evidence type="ECO:0000313" key="2">
    <source>
        <dbReference type="Proteomes" id="UP001177744"/>
    </source>
</evidence>
<gene>
    <name evidence="1" type="ORF">QTO34_000250</name>
</gene>
<dbReference type="Proteomes" id="UP001177744">
    <property type="component" value="Unassembled WGS sequence"/>
</dbReference>
<protein>
    <submittedName>
        <fullName evidence="1">Uncharacterized protein</fullName>
    </submittedName>
</protein>
<dbReference type="AlphaFoldDB" id="A0AA40LWQ5"/>
<name>A0AA40LWQ5_CNENI</name>
<reference evidence="1" key="1">
    <citation type="submission" date="2023-06" db="EMBL/GenBank/DDBJ databases">
        <title>Reference genome for the Northern bat (Eptesicus nilssonii), a most northern bat species.</title>
        <authorList>
            <person name="Laine V.N."/>
            <person name="Pulliainen A.T."/>
            <person name="Lilley T.M."/>
        </authorList>
    </citation>
    <scope>NUCLEOTIDE SEQUENCE</scope>
    <source>
        <strain evidence="1">BLF_Eptnil</strain>
        <tissue evidence="1">Kidney</tissue>
    </source>
</reference>